<dbReference type="InterPro" id="IPR018796">
    <property type="entry name" value="COA8"/>
</dbReference>
<feature type="region of interest" description="Disordered" evidence="7">
    <location>
        <begin position="1"/>
        <end position="22"/>
    </location>
</feature>
<gene>
    <name evidence="8" type="ORF">M427DRAFT_53244</name>
</gene>
<evidence type="ECO:0000256" key="5">
    <source>
        <dbReference type="ARBA" id="ARBA00023128"/>
    </source>
</evidence>
<dbReference type="PANTHER" id="PTHR31107">
    <property type="entry name" value="APOPTOGENIC PROTEIN 1, MITOCHONDRIAL"/>
    <property type="match status" value="1"/>
</dbReference>
<feature type="compositionally biased region" description="Pro residues" evidence="7">
    <location>
        <begin position="42"/>
        <end position="57"/>
    </location>
</feature>
<evidence type="ECO:0000256" key="6">
    <source>
        <dbReference type="ARBA" id="ARBA00023136"/>
    </source>
</evidence>
<proteinExistence type="inferred from homology"/>
<keyword evidence="6" id="KW-0472">Membrane</keyword>
<organism evidence="8 9">
    <name type="scientific">Gonapodya prolifera (strain JEL478)</name>
    <name type="common">Monoblepharis prolifera</name>
    <dbReference type="NCBI Taxonomy" id="1344416"/>
    <lineage>
        <taxon>Eukaryota</taxon>
        <taxon>Fungi</taxon>
        <taxon>Fungi incertae sedis</taxon>
        <taxon>Chytridiomycota</taxon>
        <taxon>Chytridiomycota incertae sedis</taxon>
        <taxon>Monoblepharidomycetes</taxon>
        <taxon>Monoblepharidales</taxon>
        <taxon>Gonapodyaceae</taxon>
        <taxon>Gonapodya</taxon>
    </lineage>
</organism>
<dbReference type="Proteomes" id="UP000070544">
    <property type="component" value="Unassembled WGS sequence"/>
</dbReference>
<evidence type="ECO:0000256" key="2">
    <source>
        <dbReference type="ARBA" id="ARBA00005453"/>
    </source>
</evidence>
<dbReference type="AlphaFoldDB" id="A0A139ARY5"/>
<keyword evidence="5" id="KW-0496">Mitochondrion</keyword>
<dbReference type="Pfam" id="PF10231">
    <property type="entry name" value="COA8"/>
    <property type="match status" value="1"/>
</dbReference>
<evidence type="ECO:0000313" key="9">
    <source>
        <dbReference type="Proteomes" id="UP000070544"/>
    </source>
</evidence>
<comment type="similarity">
    <text evidence="2">Belongs to the COA8 family.</text>
</comment>
<dbReference type="GO" id="GO:0097193">
    <property type="term" value="P:intrinsic apoptotic signaling pathway"/>
    <property type="evidence" value="ECO:0007669"/>
    <property type="project" value="InterPro"/>
</dbReference>
<accession>A0A139ARY5</accession>
<dbReference type="PANTHER" id="PTHR31107:SF2">
    <property type="entry name" value="CYTOCHROME C OXIDASE ASSEMBLY FACTOR 8"/>
    <property type="match status" value="1"/>
</dbReference>
<sequence>MATHTLRPQRSSEVDRAQSGYPDRVCAGQWAARASLHAKAEPPSPSFPPAPPIPSPSSDPQNPTHHFSTLPLVHPPHPLLYPARHPSQTLCSSPHPISHMRLLLLPVPPRETPAERAYRMKREDVTRWSHEWWEASNMEFESEKEAYVKEGECLVTVFVGVEGVWRVRNCWCRRTSRGCH</sequence>
<evidence type="ECO:0000256" key="1">
    <source>
        <dbReference type="ARBA" id="ARBA00004443"/>
    </source>
</evidence>
<keyword evidence="4" id="KW-0809">Transit peptide</keyword>
<evidence type="ECO:0000256" key="3">
    <source>
        <dbReference type="ARBA" id="ARBA00022792"/>
    </source>
</evidence>
<dbReference type="GO" id="GO:0005743">
    <property type="term" value="C:mitochondrial inner membrane"/>
    <property type="evidence" value="ECO:0007669"/>
    <property type="project" value="UniProtKB-SubCell"/>
</dbReference>
<feature type="region of interest" description="Disordered" evidence="7">
    <location>
        <begin position="35"/>
        <end position="69"/>
    </location>
</feature>
<dbReference type="OrthoDB" id="6246201at2759"/>
<evidence type="ECO:0000256" key="7">
    <source>
        <dbReference type="SAM" id="MobiDB-lite"/>
    </source>
</evidence>
<evidence type="ECO:0000313" key="8">
    <source>
        <dbReference type="EMBL" id="KXS19303.1"/>
    </source>
</evidence>
<protein>
    <submittedName>
        <fullName evidence="8">Uncharacterized protein</fullName>
    </submittedName>
</protein>
<keyword evidence="9" id="KW-1185">Reference proteome</keyword>
<reference evidence="8 9" key="1">
    <citation type="journal article" date="2015" name="Genome Biol. Evol.">
        <title>Phylogenomic analyses indicate that early fungi evolved digesting cell walls of algal ancestors of land plants.</title>
        <authorList>
            <person name="Chang Y."/>
            <person name="Wang S."/>
            <person name="Sekimoto S."/>
            <person name="Aerts A.L."/>
            <person name="Choi C."/>
            <person name="Clum A."/>
            <person name="LaButti K.M."/>
            <person name="Lindquist E.A."/>
            <person name="Yee Ngan C."/>
            <person name="Ohm R.A."/>
            <person name="Salamov A.A."/>
            <person name="Grigoriev I.V."/>
            <person name="Spatafora J.W."/>
            <person name="Berbee M.L."/>
        </authorList>
    </citation>
    <scope>NUCLEOTIDE SEQUENCE [LARGE SCALE GENOMIC DNA]</scope>
    <source>
        <strain evidence="8 9">JEL478</strain>
    </source>
</reference>
<comment type="subcellular location">
    <subcellularLocation>
        <location evidence="1">Mitochondrion inner membrane</location>
        <topology evidence="1">Peripheral membrane protein</topology>
        <orientation evidence="1">Matrix side</orientation>
    </subcellularLocation>
</comment>
<name>A0A139ARY5_GONPJ</name>
<keyword evidence="3" id="KW-0999">Mitochondrion inner membrane</keyword>
<dbReference type="EMBL" id="KQ965739">
    <property type="protein sequence ID" value="KXS19303.1"/>
    <property type="molecule type" value="Genomic_DNA"/>
</dbReference>
<evidence type="ECO:0000256" key="4">
    <source>
        <dbReference type="ARBA" id="ARBA00022946"/>
    </source>
</evidence>